<feature type="domain" description="Trichome birefringence-like C-terminal" evidence="8">
    <location>
        <begin position="89"/>
        <end position="354"/>
    </location>
</feature>
<reference evidence="10" key="1">
    <citation type="submission" date="2022-12" db="EMBL/GenBank/DDBJ databases">
        <title>Draft genome assemblies for two species of Escallonia (Escalloniales).</title>
        <authorList>
            <person name="Chanderbali A."/>
            <person name="Dervinis C."/>
            <person name="Anghel I."/>
            <person name="Soltis D."/>
            <person name="Soltis P."/>
            <person name="Zapata F."/>
        </authorList>
    </citation>
    <scope>NUCLEOTIDE SEQUENCE</scope>
    <source>
        <strain evidence="10">UCBG92.1500</strain>
        <tissue evidence="10">Leaf</tissue>
    </source>
</reference>
<dbReference type="Pfam" id="PF14416">
    <property type="entry name" value="PMR5N"/>
    <property type="match status" value="1"/>
</dbReference>
<dbReference type="PANTHER" id="PTHR32285">
    <property type="entry name" value="PROTEIN TRICHOME BIREFRINGENCE-LIKE 9-RELATED"/>
    <property type="match status" value="1"/>
</dbReference>
<feature type="domain" description="Trichome birefringence-like N-terminal" evidence="9">
    <location>
        <begin position="36"/>
        <end position="88"/>
    </location>
</feature>
<dbReference type="InterPro" id="IPR026057">
    <property type="entry name" value="TBL_C"/>
</dbReference>
<evidence type="ECO:0000256" key="5">
    <source>
        <dbReference type="ARBA" id="ARBA00022989"/>
    </source>
</evidence>
<feature type="signal peptide" evidence="7">
    <location>
        <begin position="1"/>
        <end position="23"/>
    </location>
</feature>
<evidence type="ECO:0000256" key="4">
    <source>
        <dbReference type="ARBA" id="ARBA00022968"/>
    </source>
</evidence>
<dbReference type="InterPro" id="IPR025846">
    <property type="entry name" value="TBL_N"/>
</dbReference>
<dbReference type="EMBL" id="JAVXUO010001408">
    <property type="protein sequence ID" value="KAK2982609.1"/>
    <property type="molecule type" value="Genomic_DNA"/>
</dbReference>
<keyword evidence="11" id="KW-1185">Reference proteome</keyword>
<keyword evidence="5" id="KW-1133">Transmembrane helix</keyword>
<sequence length="359" mass="40909">MGACVFCIAAMLLVFTFLNSIDASRAPTVGRGRKQACDFYEGRWVFDNSYPLYDPRNCPFILKEFNCQKNGRPDIDYLKYRWQPTRCNLPSWDGQAFLEKFRGRRIMFVGDSLGSNQWQSLTCMLHTAVPQAPYNLWRKGAVSTFAIPAHNISVMFLRNALLVDVVNEGYERVLKLDSINGAKQWEGIDVLIFDSWHWWLHSGRKQPWDVMQVGNKTNNRLSRYEAYENALKTWAGWVDTKVDTNKTKIFFQGVSPDHLKGTEWGKPDGSHCGGEEGPLLQATYPGGRHPAEGIVDKVLQTMSKPVSLLRITTLSQFRVDGHPSIYGNPRHIGMDCSHWCLAGVPDTWNVLLYASLIRR</sequence>
<dbReference type="Proteomes" id="UP001187471">
    <property type="component" value="Unassembled WGS sequence"/>
</dbReference>
<keyword evidence="4" id="KW-0735">Signal-anchor</keyword>
<keyword evidence="6" id="KW-0472">Membrane</keyword>
<organism evidence="10 11">
    <name type="scientific">Escallonia rubra</name>
    <dbReference type="NCBI Taxonomy" id="112253"/>
    <lineage>
        <taxon>Eukaryota</taxon>
        <taxon>Viridiplantae</taxon>
        <taxon>Streptophyta</taxon>
        <taxon>Embryophyta</taxon>
        <taxon>Tracheophyta</taxon>
        <taxon>Spermatophyta</taxon>
        <taxon>Magnoliopsida</taxon>
        <taxon>eudicotyledons</taxon>
        <taxon>Gunneridae</taxon>
        <taxon>Pentapetalae</taxon>
        <taxon>asterids</taxon>
        <taxon>campanulids</taxon>
        <taxon>Escalloniales</taxon>
        <taxon>Escalloniaceae</taxon>
        <taxon>Escallonia</taxon>
    </lineage>
</organism>
<evidence type="ECO:0000256" key="2">
    <source>
        <dbReference type="ARBA" id="ARBA00007727"/>
    </source>
</evidence>
<dbReference type="Pfam" id="PF13839">
    <property type="entry name" value="PC-Esterase"/>
    <property type="match status" value="1"/>
</dbReference>
<evidence type="ECO:0008006" key="12">
    <source>
        <dbReference type="Google" id="ProtNLM"/>
    </source>
</evidence>
<dbReference type="GO" id="GO:0016413">
    <property type="term" value="F:O-acetyltransferase activity"/>
    <property type="evidence" value="ECO:0007669"/>
    <property type="project" value="InterPro"/>
</dbReference>
<evidence type="ECO:0000256" key="1">
    <source>
        <dbReference type="ARBA" id="ARBA00004167"/>
    </source>
</evidence>
<dbReference type="AlphaFoldDB" id="A0AA88R4K5"/>
<dbReference type="GO" id="GO:0016020">
    <property type="term" value="C:membrane"/>
    <property type="evidence" value="ECO:0007669"/>
    <property type="project" value="UniProtKB-SubCell"/>
</dbReference>
<evidence type="ECO:0000256" key="7">
    <source>
        <dbReference type="SAM" id="SignalP"/>
    </source>
</evidence>
<feature type="chain" id="PRO_5041731851" description="Trichome birefringence-like N-terminal domain-containing protein" evidence="7">
    <location>
        <begin position="24"/>
        <end position="359"/>
    </location>
</feature>
<evidence type="ECO:0000313" key="10">
    <source>
        <dbReference type="EMBL" id="KAK2982609.1"/>
    </source>
</evidence>
<evidence type="ECO:0000259" key="8">
    <source>
        <dbReference type="Pfam" id="PF13839"/>
    </source>
</evidence>
<gene>
    <name evidence="10" type="ORF">RJ640_024669</name>
</gene>
<keyword evidence="7" id="KW-0732">Signal</keyword>
<evidence type="ECO:0000313" key="11">
    <source>
        <dbReference type="Proteomes" id="UP001187471"/>
    </source>
</evidence>
<name>A0AA88R4K5_9ASTE</name>
<evidence type="ECO:0000259" key="9">
    <source>
        <dbReference type="Pfam" id="PF14416"/>
    </source>
</evidence>
<evidence type="ECO:0000256" key="3">
    <source>
        <dbReference type="ARBA" id="ARBA00022692"/>
    </source>
</evidence>
<comment type="subcellular location">
    <subcellularLocation>
        <location evidence="1">Membrane</location>
        <topology evidence="1">Single-pass membrane protein</topology>
    </subcellularLocation>
</comment>
<dbReference type="GO" id="GO:0005794">
    <property type="term" value="C:Golgi apparatus"/>
    <property type="evidence" value="ECO:0007669"/>
    <property type="project" value="TreeGrafter"/>
</dbReference>
<dbReference type="PANTHER" id="PTHR32285:SF149">
    <property type="entry name" value="TRICHOME BIREFRINGENCE-LIKE N-TERMINAL DOMAIN-CONTAINING PROTEIN"/>
    <property type="match status" value="1"/>
</dbReference>
<protein>
    <recommendedName>
        <fullName evidence="12">Trichome birefringence-like N-terminal domain-containing protein</fullName>
    </recommendedName>
</protein>
<evidence type="ECO:0000256" key="6">
    <source>
        <dbReference type="ARBA" id="ARBA00023136"/>
    </source>
</evidence>
<comment type="caution">
    <text evidence="10">The sequence shown here is derived from an EMBL/GenBank/DDBJ whole genome shotgun (WGS) entry which is preliminary data.</text>
</comment>
<accession>A0AA88R4K5</accession>
<comment type="similarity">
    <text evidence="2">Belongs to the PC-esterase family. TBL subfamily.</text>
</comment>
<proteinExistence type="inferred from homology"/>
<keyword evidence="3" id="KW-0812">Transmembrane</keyword>
<dbReference type="InterPro" id="IPR029962">
    <property type="entry name" value="TBL"/>
</dbReference>